<evidence type="ECO:0000259" key="14">
    <source>
        <dbReference type="PROSITE" id="PS50885"/>
    </source>
</evidence>
<dbReference type="Pfam" id="PF08447">
    <property type="entry name" value="PAS_3"/>
    <property type="match status" value="1"/>
</dbReference>
<proteinExistence type="predicted"/>
<evidence type="ECO:0000256" key="6">
    <source>
        <dbReference type="ARBA" id="ARBA00022777"/>
    </source>
</evidence>
<dbReference type="AlphaFoldDB" id="A0A951PZJ3"/>
<keyword evidence="10" id="KW-0472">Membrane</keyword>
<dbReference type="EMBL" id="JAHHHN010000006">
    <property type="protein sequence ID" value="MBW4561936.1"/>
    <property type="molecule type" value="Genomic_DNA"/>
</dbReference>
<dbReference type="EC" id="2.7.13.3" evidence="3"/>
<gene>
    <name evidence="15" type="ORF">KME32_12435</name>
</gene>
<dbReference type="Gene3D" id="1.10.287.130">
    <property type="match status" value="1"/>
</dbReference>
<dbReference type="CDD" id="cd12914">
    <property type="entry name" value="PDC1_DGC_like"/>
    <property type="match status" value="1"/>
</dbReference>
<dbReference type="GO" id="GO:0016020">
    <property type="term" value="C:membrane"/>
    <property type="evidence" value="ECO:0007669"/>
    <property type="project" value="UniProtKB-SubCell"/>
</dbReference>
<dbReference type="SMART" id="SM00304">
    <property type="entry name" value="HAMP"/>
    <property type="match status" value="1"/>
</dbReference>
<dbReference type="InterPro" id="IPR003594">
    <property type="entry name" value="HATPase_dom"/>
</dbReference>
<keyword evidence="10" id="KW-1133">Transmembrane helix</keyword>
<reference evidence="15" key="1">
    <citation type="submission" date="2021-05" db="EMBL/GenBank/DDBJ databases">
        <authorList>
            <person name="Pietrasiak N."/>
            <person name="Ward R."/>
            <person name="Stajich J.E."/>
            <person name="Kurbessoian T."/>
        </authorList>
    </citation>
    <scope>NUCLEOTIDE SEQUENCE</scope>
    <source>
        <strain evidence="15">JT2-VF2</strain>
    </source>
</reference>
<dbReference type="PROSITE" id="PS50112">
    <property type="entry name" value="PAS"/>
    <property type="match status" value="1"/>
</dbReference>
<keyword evidence="9" id="KW-0175">Coiled coil</keyword>
<dbReference type="InterPro" id="IPR004358">
    <property type="entry name" value="Sig_transdc_His_kin-like_C"/>
</dbReference>
<evidence type="ECO:0000259" key="12">
    <source>
        <dbReference type="PROSITE" id="PS50112"/>
    </source>
</evidence>
<dbReference type="CDD" id="cd00075">
    <property type="entry name" value="HATPase"/>
    <property type="match status" value="1"/>
</dbReference>
<dbReference type="InterPro" id="IPR001610">
    <property type="entry name" value="PAC"/>
</dbReference>
<dbReference type="Gene3D" id="3.30.565.10">
    <property type="entry name" value="Histidine kinase-like ATPase, C-terminal domain"/>
    <property type="match status" value="1"/>
</dbReference>
<dbReference type="PANTHER" id="PTHR43711">
    <property type="entry name" value="TWO-COMPONENT HISTIDINE KINASE"/>
    <property type="match status" value="1"/>
</dbReference>
<protein>
    <recommendedName>
        <fullName evidence="3">histidine kinase</fullName>
        <ecNumber evidence="3">2.7.13.3</ecNumber>
    </recommendedName>
</protein>
<dbReference type="NCBIfam" id="TIGR00229">
    <property type="entry name" value="sensory_box"/>
    <property type="match status" value="1"/>
</dbReference>
<evidence type="ECO:0000259" key="13">
    <source>
        <dbReference type="PROSITE" id="PS50113"/>
    </source>
</evidence>
<feature type="coiled-coil region" evidence="9">
    <location>
        <begin position="361"/>
        <end position="392"/>
    </location>
</feature>
<dbReference type="SUPFAM" id="SSF55785">
    <property type="entry name" value="PYP-like sensor domain (PAS domain)"/>
    <property type="match status" value="1"/>
</dbReference>
<comment type="caution">
    <text evidence="15">The sequence shown here is derived from an EMBL/GenBank/DDBJ whole genome shotgun (WGS) entry which is preliminary data.</text>
</comment>
<keyword evidence="6" id="KW-0418">Kinase</keyword>
<feature type="domain" description="HAMP" evidence="14">
    <location>
        <begin position="327"/>
        <end position="380"/>
    </location>
</feature>
<evidence type="ECO:0000256" key="7">
    <source>
        <dbReference type="ARBA" id="ARBA00023012"/>
    </source>
</evidence>
<dbReference type="PROSITE" id="PS50113">
    <property type="entry name" value="PAC"/>
    <property type="match status" value="1"/>
</dbReference>
<dbReference type="InterPro" id="IPR036890">
    <property type="entry name" value="HATPase_C_sf"/>
</dbReference>
<keyword evidence="7" id="KW-0902">Two-component regulatory system</keyword>
<dbReference type="InterPro" id="IPR035965">
    <property type="entry name" value="PAS-like_dom_sf"/>
</dbReference>
<comment type="function">
    <text evidence="8">Photoreceptor which exists in two forms that are reversibly interconvertible by light: the R form that absorbs maximally in the red region of the spectrum and the FR form that absorbs maximally in the far-red region.</text>
</comment>
<name>A0A951PZJ3_9NOST</name>
<comment type="catalytic activity">
    <reaction evidence="1">
        <text>ATP + protein L-histidine = ADP + protein N-phospho-L-histidine.</text>
        <dbReference type="EC" id="2.7.13.3"/>
    </reaction>
</comment>
<evidence type="ECO:0000313" key="16">
    <source>
        <dbReference type="Proteomes" id="UP000715781"/>
    </source>
</evidence>
<dbReference type="FunFam" id="3.30.565.10:FF:000006">
    <property type="entry name" value="Sensor histidine kinase WalK"/>
    <property type="match status" value="1"/>
</dbReference>
<dbReference type="PANTHER" id="PTHR43711:SF26">
    <property type="entry name" value="SENSOR HISTIDINE KINASE RCSC"/>
    <property type="match status" value="1"/>
</dbReference>
<sequence>MTRIQRFSAKVNPQNSLRTRLGLAICGVAFVLSILASLIVGHTTSKQVKVDVGRSLAELAYQMSDKLDRGMFERYRDIQIISTLDELTSYPNTSTFQVRVLLEKLQSTYSDYAWIGFADHQGIVQASTGKLLEGKNVSQRPWFINGLKAPYAGDVHDAVKLKQLLPNPTGEPLRFVDVAVPVIDFQGNLRGVLGAHLSWNWSKEVEKSLLRSVKERNKEMFVLSYNGDVLLAPSGFNAQLQNLASVKAAQRGISSHIVEIWPDNQKYLTGFVQSNGYRNYPGLQWLVLVRQKTDIAFAPVRRLQQQIFTWNIILGVIFAVLGWLVITAITNPMLAIATAANQIRFGNKQVKIPVLRGRDEIANLSQSLSRLISTLTQQENDLKASNNQLQIELTSKLVTQEMLHQSEQKFRQLAENIQEVFWLKDLNSNKIIYVSPVYEQVWGRSCQSLYINANSWIDAVHPEDKEYVLATRENNPKSTYDNEYRIIQPDKSVRWIWERSFLVNNNFGEIYRQVGIAQDITERKQAEETRLALEKEREVSELKSRFISIASHEFRSPLTSILLTCDLLHKYSHKLNEDKKDRYFEQIKSAVTHLNQVIEDILVIGRAEAGKLNFSPAPLDLIDLCWQIVGEQQFSAGDRYHINFVEQCIYGCDTKKLPLMDEKLLRYILSNLLSNAIKYSPEGGNIQFELTCDHNSAIFRIQDEGIGIPKEDQTKLFTSFFRCSNTEKIYGNGLGLNIVKNAVELHQGKITFQSEVGVGTTFTVILPLNYAVAIGKIE</sequence>
<evidence type="ECO:0000259" key="11">
    <source>
        <dbReference type="PROSITE" id="PS50109"/>
    </source>
</evidence>
<feature type="transmembrane region" description="Helical" evidence="10">
    <location>
        <begin position="21"/>
        <end position="40"/>
    </location>
</feature>
<dbReference type="Gene3D" id="3.30.450.20">
    <property type="entry name" value="PAS domain"/>
    <property type="match status" value="2"/>
</dbReference>
<evidence type="ECO:0000256" key="5">
    <source>
        <dbReference type="ARBA" id="ARBA00022679"/>
    </source>
</evidence>
<feature type="domain" description="Histidine kinase" evidence="11">
    <location>
        <begin position="549"/>
        <end position="770"/>
    </location>
</feature>
<dbReference type="InterPro" id="IPR000014">
    <property type="entry name" value="PAS"/>
</dbReference>
<reference evidence="15" key="2">
    <citation type="journal article" date="2022" name="Microbiol. Resour. Announc.">
        <title>Metagenome Sequencing to Explore Phylogenomics of Terrestrial Cyanobacteria.</title>
        <authorList>
            <person name="Ward R.D."/>
            <person name="Stajich J.E."/>
            <person name="Johansen J.R."/>
            <person name="Huntemann M."/>
            <person name="Clum A."/>
            <person name="Foster B."/>
            <person name="Foster B."/>
            <person name="Roux S."/>
            <person name="Palaniappan K."/>
            <person name="Varghese N."/>
            <person name="Mukherjee S."/>
            <person name="Reddy T.B.K."/>
            <person name="Daum C."/>
            <person name="Copeland A."/>
            <person name="Chen I.A."/>
            <person name="Ivanova N.N."/>
            <person name="Kyrpides N.C."/>
            <person name="Shapiro N."/>
            <person name="Eloe-Fadrosh E.A."/>
            <person name="Pietrasiak N."/>
        </authorList>
    </citation>
    <scope>NUCLEOTIDE SEQUENCE</scope>
    <source>
        <strain evidence="15">JT2-VF2</strain>
    </source>
</reference>
<dbReference type="CDD" id="cd06225">
    <property type="entry name" value="HAMP"/>
    <property type="match status" value="1"/>
</dbReference>
<dbReference type="InterPro" id="IPR003660">
    <property type="entry name" value="HAMP_dom"/>
</dbReference>
<keyword evidence="5" id="KW-0808">Transferase</keyword>
<evidence type="ECO:0000256" key="3">
    <source>
        <dbReference type="ARBA" id="ARBA00012438"/>
    </source>
</evidence>
<evidence type="ECO:0000256" key="2">
    <source>
        <dbReference type="ARBA" id="ARBA00004370"/>
    </source>
</evidence>
<dbReference type="PROSITE" id="PS50885">
    <property type="entry name" value="HAMP"/>
    <property type="match status" value="1"/>
</dbReference>
<comment type="subcellular location">
    <subcellularLocation>
        <location evidence="2">Membrane</location>
    </subcellularLocation>
</comment>
<dbReference type="InterPro" id="IPR005467">
    <property type="entry name" value="His_kinase_dom"/>
</dbReference>
<dbReference type="SUPFAM" id="SSF47384">
    <property type="entry name" value="Homodimeric domain of signal transducing histidine kinase"/>
    <property type="match status" value="1"/>
</dbReference>
<dbReference type="PRINTS" id="PR00344">
    <property type="entry name" value="BCTRLSENSOR"/>
</dbReference>
<dbReference type="SUPFAM" id="SSF55874">
    <property type="entry name" value="ATPase domain of HSP90 chaperone/DNA topoisomerase II/histidine kinase"/>
    <property type="match status" value="1"/>
</dbReference>
<dbReference type="CDD" id="cd00082">
    <property type="entry name" value="HisKA"/>
    <property type="match status" value="1"/>
</dbReference>
<feature type="coiled-coil region" evidence="9">
    <location>
        <begin position="516"/>
        <end position="543"/>
    </location>
</feature>
<dbReference type="Pfam" id="PF00512">
    <property type="entry name" value="HisKA"/>
    <property type="match status" value="1"/>
</dbReference>
<dbReference type="SMART" id="SM00388">
    <property type="entry name" value="HisKA"/>
    <property type="match status" value="1"/>
</dbReference>
<organism evidence="15 16">
    <name type="scientific">Mojavia pulchra JT2-VF2</name>
    <dbReference type="NCBI Taxonomy" id="287848"/>
    <lineage>
        <taxon>Bacteria</taxon>
        <taxon>Bacillati</taxon>
        <taxon>Cyanobacteriota</taxon>
        <taxon>Cyanophyceae</taxon>
        <taxon>Nostocales</taxon>
        <taxon>Nostocaceae</taxon>
    </lineage>
</organism>
<evidence type="ECO:0000256" key="8">
    <source>
        <dbReference type="ARBA" id="ARBA00055745"/>
    </source>
</evidence>
<dbReference type="SMART" id="SM00091">
    <property type="entry name" value="PAS"/>
    <property type="match status" value="1"/>
</dbReference>
<dbReference type="InterPro" id="IPR050736">
    <property type="entry name" value="Sensor_HK_Regulatory"/>
</dbReference>
<keyword evidence="4" id="KW-0597">Phosphoprotein</keyword>
<dbReference type="Proteomes" id="UP000715781">
    <property type="component" value="Unassembled WGS sequence"/>
</dbReference>
<dbReference type="Gene3D" id="6.10.340.10">
    <property type="match status" value="1"/>
</dbReference>
<dbReference type="InterPro" id="IPR003661">
    <property type="entry name" value="HisK_dim/P_dom"/>
</dbReference>
<dbReference type="SUPFAM" id="SSF158472">
    <property type="entry name" value="HAMP domain-like"/>
    <property type="match status" value="1"/>
</dbReference>
<evidence type="ECO:0000256" key="9">
    <source>
        <dbReference type="SAM" id="Coils"/>
    </source>
</evidence>
<dbReference type="PROSITE" id="PS50109">
    <property type="entry name" value="HIS_KIN"/>
    <property type="match status" value="1"/>
</dbReference>
<evidence type="ECO:0000256" key="4">
    <source>
        <dbReference type="ARBA" id="ARBA00022553"/>
    </source>
</evidence>
<feature type="domain" description="PAC" evidence="13">
    <location>
        <begin position="480"/>
        <end position="532"/>
    </location>
</feature>
<dbReference type="InterPro" id="IPR000700">
    <property type="entry name" value="PAS-assoc_C"/>
</dbReference>
<dbReference type="CDD" id="cd00130">
    <property type="entry name" value="PAS"/>
    <property type="match status" value="1"/>
</dbReference>
<dbReference type="InterPro" id="IPR036097">
    <property type="entry name" value="HisK_dim/P_sf"/>
</dbReference>
<dbReference type="Pfam" id="PF02518">
    <property type="entry name" value="HATPase_c"/>
    <property type="match status" value="1"/>
</dbReference>
<accession>A0A951PZJ3</accession>
<dbReference type="SMART" id="SM00387">
    <property type="entry name" value="HATPase_c"/>
    <property type="match status" value="1"/>
</dbReference>
<evidence type="ECO:0000256" key="1">
    <source>
        <dbReference type="ARBA" id="ARBA00000085"/>
    </source>
</evidence>
<evidence type="ECO:0000256" key="10">
    <source>
        <dbReference type="SAM" id="Phobius"/>
    </source>
</evidence>
<dbReference type="GO" id="GO:0000155">
    <property type="term" value="F:phosphorelay sensor kinase activity"/>
    <property type="evidence" value="ECO:0007669"/>
    <property type="project" value="InterPro"/>
</dbReference>
<feature type="transmembrane region" description="Helical" evidence="10">
    <location>
        <begin position="307"/>
        <end position="326"/>
    </location>
</feature>
<evidence type="ECO:0000313" key="15">
    <source>
        <dbReference type="EMBL" id="MBW4561936.1"/>
    </source>
</evidence>
<dbReference type="SMART" id="SM00086">
    <property type="entry name" value="PAC"/>
    <property type="match status" value="1"/>
</dbReference>
<dbReference type="InterPro" id="IPR013655">
    <property type="entry name" value="PAS_fold_3"/>
</dbReference>
<feature type="domain" description="PAS" evidence="12">
    <location>
        <begin position="406"/>
        <end position="468"/>
    </location>
</feature>
<keyword evidence="10" id="KW-0812">Transmembrane</keyword>